<dbReference type="AlphaFoldDB" id="A0A9D4ZYI6"/>
<reference evidence="2 3" key="1">
    <citation type="journal article" date="2022" name="Nat. Genet.">
        <title>Improved pea reference genome and pan-genome highlight genomic features and evolutionary characteristics.</title>
        <authorList>
            <person name="Yang T."/>
            <person name="Liu R."/>
            <person name="Luo Y."/>
            <person name="Hu S."/>
            <person name="Wang D."/>
            <person name="Wang C."/>
            <person name="Pandey M.K."/>
            <person name="Ge S."/>
            <person name="Xu Q."/>
            <person name="Li N."/>
            <person name="Li G."/>
            <person name="Huang Y."/>
            <person name="Saxena R.K."/>
            <person name="Ji Y."/>
            <person name="Li M."/>
            <person name="Yan X."/>
            <person name="He Y."/>
            <person name="Liu Y."/>
            <person name="Wang X."/>
            <person name="Xiang C."/>
            <person name="Varshney R.K."/>
            <person name="Ding H."/>
            <person name="Gao S."/>
            <person name="Zong X."/>
        </authorList>
    </citation>
    <scope>NUCLEOTIDE SEQUENCE [LARGE SCALE GENOMIC DNA]</scope>
    <source>
        <strain evidence="2 3">cv. Zhongwan 6</strain>
    </source>
</reference>
<name>A0A9D4ZYI6_PEA</name>
<dbReference type="Gramene" id="Psat07G0439300-T1">
    <property type="protein sequence ID" value="KAI5388704.1"/>
    <property type="gene ID" value="KIW84_074393"/>
</dbReference>
<evidence type="ECO:0000313" key="3">
    <source>
        <dbReference type="Proteomes" id="UP001058974"/>
    </source>
</evidence>
<feature type="compositionally biased region" description="Polar residues" evidence="1">
    <location>
        <begin position="125"/>
        <end position="140"/>
    </location>
</feature>
<evidence type="ECO:0000256" key="1">
    <source>
        <dbReference type="SAM" id="MobiDB-lite"/>
    </source>
</evidence>
<dbReference type="Proteomes" id="UP001058974">
    <property type="component" value="Chromosome 7"/>
</dbReference>
<feature type="region of interest" description="Disordered" evidence="1">
    <location>
        <begin position="115"/>
        <end position="140"/>
    </location>
</feature>
<evidence type="ECO:0000313" key="2">
    <source>
        <dbReference type="EMBL" id="KAI5388704.1"/>
    </source>
</evidence>
<gene>
    <name evidence="2" type="ORF">KIW84_074393</name>
</gene>
<proteinExistence type="predicted"/>
<sequence>MPATQWISVYSARRPMKQSVGYCSNLWALIMDAGTGFTTQKPLDVSAAVKMLVYKANLKGSSLPEDYLAQSYNDCFKDSTSSYHEKESLGYNFDNCTTERSKYYKIAESNVGEGIEDPQDVANPITDSGQYPMTGSAQNF</sequence>
<keyword evidence="3" id="KW-1185">Reference proteome</keyword>
<dbReference type="EMBL" id="JAMSHJ010000007">
    <property type="protein sequence ID" value="KAI5388704.1"/>
    <property type="molecule type" value="Genomic_DNA"/>
</dbReference>
<accession>A0A9D4ZYI6</accession>
<comment type="caution">
    <text evidence="2">The sequence shown here is derived from an EMBL/GenBank/DDBJ whole genome shotgun (WGS) entry which is preliminary data.</text>
</comment>
<protein>
    <submittedName>
        <fullName evidence="2">Uncharacterized protein</fullName>
    </submittedName>
</protein>
<organism evidence="2 3">
    <name type="scientific">Pisum sativum</name>
    <name type="common">Garden pea</name>
    <name type="synonym">Lathyrus oleraceus</name>
    <dbReference type="NCBI Taxonomy" id="3888"/>
    <lineage>
        <taxon>Eukaryota</taxon>
        <taxon>Viridiplantae</taxon>
        <taxon>Streptophyta</taxon>
        <taxon>Embryophyta</taxon>
        <taxon>Tracheophyta</taxon>
        <taxon>Spermatophyta</taxon>
        <taxon>Magnoliopsida</taxon>
        <taxon>eudicotyledons</taxon>
        <taxon>Gunneridae</taxon>
        <taxon>Pentapetalae</taxon>
        <taxon>rosids</taxon>
        <taxon>fabids</taxon>
        <taxon>Fabales</taxon>
        <taxon>Fabaceae</taxon>
        <taxon>Papilionoideae</taxon>
        <taxon>50 kb inversion clade</taxon>
        <taxon>NPAAA clade</taxon>
        <taxon>Hologalegina</taxon>
        <taxon>IRL clade</taxon>
        <taxon>Fabeae</taxon>
        <taxon>Lathyrus</taxon>
    </lineage>
</organism>